<keyword evidence="5" id="KW-1185">Reference proteome</keyword>
<dbReference type="PANTHER" id="PTHR36698:SF2">
    <property type="entry name" value="MCE_MLAD DOMAIN-CONTAINING PROTEIN"/>
    <property type="match status" value="1"/>
</dbReference>
<keyword evidence="2" id="KW-0812">Transmembrane</keyword>
<dbReference type="Pfam" id="PF02470">
    <property type="entry name" value="MlaD"/>
    <property type="match status" value="1"/>
</dbReference>
<dbReference type="EMBL" id="FNLO01000005">
    <property type="protein sequence ID" value="SDV48363.1"/>
    <property type="molecule type" value="Genomic_DNA"/>
</dbReference>
<sequence length="319" mass="34105">MENKSHAFVAGLFTLLLGAAIILTIVWLKRDTVERVPYEVVTRGSVTGLSPNALVRLRGLPVGRVEKIDFDPRVPGQIVIRIAVDRRAPVTASTVASLGYQGVTGLAYMQLDDNGHDSRPLVAPPGQIARLPMRPSLLGDLQKRGEALLAQSEKLLTNLQALSDQETRQRMLDTAASIQHAADRFGALAEQLRPVVGQLPETVSQLNQTLASTRALTATLNRSDGPLFTNLNRAGLAAERASVSLQNLDRTVAELSGRVGYDTLPRLNSLSDDVRAATRSVTRAADLVGGNPRTLLFGAPPASPGPGEPGFHWPAEAGQ</sequence>
<feature type="transmembrane region" description="Helical" evidence="2">
    <location>
        <begin position="6"/>
        <end position="28"/>
    </location>
</feature>
<accession>A0A1H2PP16</accession>
<dbReference type="Proteomes" id="UP000243719">
    <property type="component" value="Unassembled WGS sequence"/>
</dbReference>
<feature type="region of interest" description="Disordered" evidence="1">
    <location>
        <begin position="299"/>
        <end position="319"/>
    </location>
</feature>
<evidence type="ECO:0000259" key="3">
    <source>
        <dbReference type="Pfam" id="PF02470"/>
    </source>
</evidence>
<dbReference type="STRING" id="1770053.SAMN05216551_10528"/>
<evidence type="ECO:0000313" key="5">
    <source>
        <dbReference type="Proteomes" id="UP000243719"/>
    </source>
</evidence>
<evidence type="ECO:0000313" key="4">
    <source>
        <dbReference type="EMBL" id="SDV48363.1"/>
    </source>
</evidence>
<evidence type="ECO:0000256" key="2">
    <source>
        <dbReference type="SAM" id="Phobius"/>
    </source>
</evidence>
<dbReference type="RefSeq" id="WP_091907494.1">
    <property type="nucleotide sequence ID" value="NZ_FNLO01000005.1"/>
</dbReference>
<keyword evidence="2" id="KW-0472">Membrane</keyword>
<gene>
    <name evidence="4" type="ORF">SAMN05216551_10528</name>
</gene>
<keyword evidence="2" id="KW-1133">Transmembrane helix</keyword>
<dbReference type="InterPro" id="IPR003399">
    <property type="entry name" value="Mce/MlaD"/>
</dbReference>
<organism evidence="4 5">
    <name type="scientific">Chitinasiproducens palmae</name>
    <dbReference type="NCBI Taxonomy" id="1770053"/>
    <lineage>
        <taxon>Bacteria</taxon>
        <taxon>Pseudomonadati</taxon>
        <taxon>Pseudomonadota</taxon>
        <taxon>Betaproteobacteria</taxon>
        <taxon>Burkholderiales</taxon>
        <taxon>Burkholderiaceae</taxon>
        <taxon>Chitinasiproducens</taxon>
    </lineage>
</organism>
<dbReference type="AlphaFoldDB" id="A0A1H2PP16"/>
<dbReference type="PANTHER" id="PTHR36698">
    <property type="entry name" value="BLL5892 PROTEIN"/>
    <property type="match status" value="1"/>
</dbReference>
<name>A0A1H2PP16_9BURK</name>
<dbReference type="OrthoDB" id="5294672at2"/>
<protein>
    <submittedName>
        <fullName evidence="4">Phospholipid/cholesterol/gamma-HCH transport system substrate-binding protein</fullName>
    </submittedName>
</protein>
<reference evidence="5" key="1">
    <citation type="submission" date="2016-09" db="EMBL/GenBank/DDBJ databases">
        <authorList>
            <person name="Varghese N."/>
            <person name="Submissions S."/>
        </authorList>
    </citation>
    <scope>NUCLEOTIDE SEQUENCE [LARGE SCALE GENOMIC DNA]</scope>
    <source>
        <strain evidence="5">JS23</strain>
    </source>
</reference>
<proteinExistence type="predicted"/>
<feature type="domain" description="Mce/MlaD" evidence="3">
    <location>
        <begin position="38"/>
        <end position="112"/>
    </location>
</feature>
<evidence type="ECO:0000256" key="1">
    <source>
        <dbReference type="SAM" id="MobiDB-lite"/>
    </source>
</evidence>